<dbReference type="InterPro" id="IPR022657">
    <property type="entry name" value="De-COase2_CS"/>
</dbReference>
<dbReference type="Gene3D" id="3.20.20.10">
    <property type="entry name" value="Alanine racemase"/>
    <property type="match status" value="1"/>
</dbReference>
<dbReference type="InterPro" id="IPR022643">
    <property type="entry name" value="De-COase2_C"/>
</dbReference>
<evidence type="ECO:0000259" key="9">
    <source>
        <dbReference type="Pfam" id="PF02784"/>
    </source>
</evidence>
<feature type="region of interest" description="Disordered" evidence="7">
    <location>
        <begin position="474"/>
        <end position="499"/>
    </location>
</feature>
<evidence type="ECO:0000313" key="11">
    <source>
        <dbReference type="Proteomes" id="UP001500466"/>
    </source>
</evidence>
<keyword evidence="4" id="KW-0028">Amino-acid biosynthesis</keyword>
<dbReference type="PRINTS" id="PR01181">
    <property type="entry name" value="DAPDCRBXLASE"/>
</dbReference>
<dbReference type="InterPro" id="IPR022653">
    <property type="entry name" value="De-COase2_pyr-phos_BS"/>
</dbReference>
<dbReference type="SUPFAM" id="SSF50621">
    <property type="entry name" value="Alanine racemase C-terminal domain-like"/>
    <property type="match status" value="1"/>
</dbReference>
<evidence type="ECO:0000259" key="8">
    <source>
        <dbReference type="Pfam" id="PF00278"/>
    </source>
</evidence>
<dbReference type="PANTHER" id="PTHR43727:SF3">
    <property type="entry name" value="GROUP IV DECARBOXYLASE"/>
    <property type="match status" value="1"/>
</dbReference>
<gene>
    <name evidence="10" type="ORF">GCM10023205_25920</name>
</gene>
<feature type="compositionally biased region" description="Low complexity" evidence="7">
    <location>
        <begin position="1"/>
        <end position="13"/>
    </location>
</feature>
<keyword evidence="5" id="KW-0456">Lyase</keyword>
<evidence type="ECO:0000256" key="2">
    <source>
        <dbReference type="ARBA" id="ARBA00022793"/>
    </source>
</evidence>
<feature type="domain" description="Orn/DAP/Arg decarboxylase 2 N-terminal" evidence="9">
    <location>
        <begin position="72"/>
        <end position="310"/>
    </location>
</feature>
<dbReference type="Pfam" id="PF02784">
    <property type="entry name" value="Orn_Arg_deC_N"/>
    <property type="match status" value="1"/>
</dbReference>
<evidence type="ECO:0000256" key="6">
    <source>
        <dbReference type="RuleBase" id="RU003737"/>
    </source>
</evidence>
<dbReference type="PROSITE" id="PS00879">
    <property type="entry name" value="ODR_DC_2_2"/>
    <property type="match status" value="1"/>
</dbReference>
<evidence type="ECO:0000256" key="4">
    <source>
        <dbReference type="ARBA" id="ARBA00023154"/>
    </source>
</evidence>
<name>A0ABP9H3V9_9ACTN</name>
<accession>A0ABP9H3V9</accession>
<keyword evidence="11" id="KW-1185">Reference proteome</keyword>
<sequence length="499" mass="51572">MFSVISGHSATPHPAAPGGPGAGRRAVLDRAVRGAVRAGLLDAPAPVVGLLDVDGIRGTVAGLHAAFDTPAPVLHTFAAKACGLVPVLRLLADAGMGCEVASPGELEQALAAGFTPDRLVFDSPAKTTGELRLALDRGIAVNLDNWQELERVDALLAARPDDRRTPAGPVGLRVNPQVGAGSIGAMSTATDTSKFGIALRDPGAEDAVVEAFAARPWLTRLHAHVGSQGCPLPLIAAGIRAAYDLAERINAAAGRRQIDSLDIGGGLPVNFAGDEMSPTYGDYVARLREDVPGLFDGRYALVTEFGRSLLAKHGLILTRVEYTKSAGGRPIAITHAGAQVASRTVFMPASWPLRVGVFDADGAPKSGPAVVQDVAGPCCFAGDLTAQARELPLLAPDDVVALYDTGAYYFSSHFAYNSLPRPAVYGFRTRDDGTDGEVRFALVREAQTLAEIVAESGAQYADSLVGLAAEAAAASTPDSVPVRAADGAEPPKEVPACAS</sequence>
<dbReference type="PANTHER" id="PTHR43727">
    <property type="entry name" value="DIAMINOPIMELATE DECARBOXYLASE"/>
    <property type="match status" value="1"/>
</dbReference>
<dbReference type="Proteomes" id="UP001500466">
    <property type="component" value="Unassembled WGS sequence"/>
</dbReference>
<dbReference type="InterPro" id="IPR000183">
    <property type="entry name" value="Orn/DAP/Arg_de-COase"/>
</dbReference>
<evidence type="ECO:0000256" key="1">
    <source>
        <dbReference type="ARBA" id="ARBA00001933"/>
    </source>
</evidence>
<dbReference type="SUPFAM" id="SSF51419">
    <property type="entry name" value="PLP-binding barrel"/>
    <property type="match status" value="1"/>
</dbReference>
<keyword evidence="2" id="KW-0210">Decarboxylase</keyword>
<dbReference type="InterPro" id="IPR002986">
    <property type="entry name" value="DAP_deCOOHase_LysA"/>
</dbReference>
<keyword evidence="4" id="KW-0457">Lysine biosynthesis</keyword>
<dbReference type="Pfam" id="PF00278">
    <property type="entry name" value="Orn_DAP_Arg_deC"/>
    <property type="match status" value="1"/>
</dbReference>
<dbReference type="InterPro" id="IPR009006">
    <property type="entry name" value="Ala_racemase/Decarboxylase_C"/>
</dbReference>
<evidence type="ECO:0000256" key="7">
    <source>
        <dbReference type="SAM" id="MobiDB-lite"/>
    </source>
</evidence>
<evidence type="ECO:0000256" key="3">
    <source>
        <dbReference type="ARBA" id="ARBA00022898"/>
    </source>
</evidence>
<reference evidence="11" key="1">
    <citation type="journal article" date="2019" name="Int. J. Syst. Evol. Microbiol.">
        <title>The Global Catalogue of Microorganisms (GCM) 10K type strain sequencing project: providing services to taxonomists for standard genome sequencing and annotation.</title>
        <authorList>
            <consortium name="The Broad Institute Genomics Platform"/>
            <consortium name="The Broad Institute Genome Sequencing Center for Infectious Disease"/>
            <person name="Wu L."/>
            <person name="Ma J."/>
        </authorList>
    </citation>
    <scope>NUCLEOTIDE SEQUENCE [LARGE SCALE GENOMIC DNA]</scope>
    <source>
        <strain evidence="11">JCM 17986</strain>
    </source>
</reference>
<dbReference type="InterPro" id="IPR029066">
    <property type="entry name" value="PLP-binding_barrel"/>
</dbReference>
<dbReference type="InterPro" id="IPR022644">
    <property type="entry name" value="De-COase2_N"/>
</dbReference>
<comment type="similarity">
    <text evidence="6">Belongs to the Orn/Lys/Arg decarboxylase class-II family.</text>
</comment>
<protein>
    <submittedName>
        <fullName evidence="10">Diaminopimelate decarboxylase</fullName>
    </submittedName>
</protein>
<evidence type="ECO:0000256" key="5">
    <source>
        <dbReference type="ARBA" id="ARBA00023239"/>
    </source>
</evidence>
<evidence type="ECO:0000313" key="10">
    <source>
        <dbReference type="EMBL" id="GAA4961305.1"/>
    </source>
</evidence>
<feature type="domain" description="Orn/DAP/Arg decarboxylase 2 C-terminal" evidence="8">
    <location>
        <begin position="312"/>
        <end position="406"/>
    </location>
</feature>
<dbReference type="EMBL" id="BAABHS010000008">
    <property type="protein sequence ID" value="GAA4961305.1"/>
    <property type="molecule type" value="Genomic_DNA"/>
</dbReference>
<proteinExistence type="inferred from homology"/>
<comment type="cofactor">
    <cofactor evidence="1">
        <name>pyridoxal 5'-phosphate</name>
        <dbReference type="ChEBI" id="CHEBI:597326"/>
    </cofactor>
</comment>
<comment type="caution">
    <text evidence="10">The sequence shown here is derived from an EMBL/GenBank/DDBJ whole genome shotgun (WGS) entry which is preliminary data.</text>
</comment>
<keyword evidence="3" id="KW-0663">Pyridoxal phosphate</keyword>
<dbReference type="PRINTS" id="PR01179">
    <property type="entry name" value="ODADCRBXLASE"/>
</dbReference>
<dbReference type="PROSITE" id="PS00878">
    <property type="entry name" value="ODR_DC_2_1"/>
    <property type="match status" value="1"/>
</dbReference>
<feature type="region of interest" description="Disordered" evidence="7">
    <location>
        <begin position="1"/>
        <end position="23"/>
    </location>
</feature>
<dbReference type="Gene3D" id="2.40.37.10">
    <property type="entry name" value="Lyase, Ornithine Decarboxylase, Chain A, domain 1"/>
    <property type="match status" value="1"/>
</dbReference>
<dbReference type="CDD" id="cd06836">
    <property type="entry name" value="PLPDE_III_ODC_DapDC_like_1"/>
    <property type="match status" value="1"/>
</dbReference>
<organism evidence="10 11">
    <name type="scientific">Yinghuangia aomiensis</name>
    <dbReference type="NCBI Taxonomy" id="676205"/>
    <lineage>
        <taxon>Bacteria</taxon>
        <taxon>Bacillati</taxon>
        <taxon>Actinomycetota</taxon>
        <taxon>Actinomycetes</taxon>
        <taxon>Kitasatosporales</taxon>
        <taxon>Streptomycetaceae</taxon>
        <taxon>Yinghuangia</taxon>
    </lineage>
</organism>